<organism evidence="4 5">
    <name type="scientific">Pestalotiopsis fici (strain W106-1 / CGMCC3.15140)</name>
    <dbReference type="NCBI Taxonomy" id="1229662"/>
    <lineage>
        <taxon>Eukaryota</taxon>
        <taxon>Fungi</taxon>
        <taxon>Dikarya</taxon>
        <taxon>Ascomycota</taxon>
        <taxon>Pezizomycotina</taxon>
        <taxon>Sordariomycetes</taxon>
        <taxon>Xylariomycetidae</taxon>
        <taxon>Amphisphaeriales</taxon>
        <taxon>Sporocadaceae</taxon>
        <taxon>Pestalotiopsis</taxon>
    </lineage>
</organism>
<dbReference type="Proteomes" id="UP000030651">
    <property type="component" value="Unassembled WGS sequence"/>
</dbReference>
<dbReference type="PANTHER" id="PTHR10622">
    <property type="entry name" value="HET DOMAIN-CONTAINING PROTEIN"/>
    <property type="match status" value="1"/>
</dbReference>
<evidence type="ECO:0000313" key="4">
    <source>
        <dbReference type="EMBL" id="ETS77352.1"/>
    </source>
</evidence>
<dbReference type="InterPro" id="IPR010730">
    <property type="entry name" value="HET"/>
</dbReference>
<dbReference type="KEGG" id="pfy:PFICI_11226"/>
<dbReference type="Pfam" id="PF06985">
    <property type="entry name" value="HET"/>
    <property type="match status" value="1"/>
</dbReference>
<feature type="domain" description="Heterokaryon incompatibility" evidence="3">
    <location>
        <begin position="24"/>
        <end position="112"/>
    </location>
</feature>
<sequence>MRLLQLHDGELNLTPDLTRDIPPYAILSHTWRADGEEVTFQDVSQKKLGNKPGYQKILFCGQQAKRDGLDYFWVDTCCIDKTSSAELAKAINSMFRWYQNATVCYAYLQDVSAMPEQNGQTLHPWDSQFRGSRWFTRGWTLQELLAPKSVKFFSSEGILLGNRMSLENVIHTVTKIHISALRGDPLDRFPILHRMQWSSGRYTTEEEDAAYCLLGIFDVYIVPIYGEGKANAMNRLLNAIQERTGIPSFPAQPKQSESSSSSPANQEAHFPLPSGRENEVMGKKLPLDDLVGLKSELDRRTSLLEEMTKEVSSLRELISEKDETTHNLKEMTKQSGQKDCEPSYEDIVNRILELKAAIISFCRKCLPLGVKFQSRKGSSPDMSELLMRSNVAQEIHWVFFHERNQLFGHLDNQQYREESKDRSSYQKIEGIFTKHSDSEVLGKLRKRMNYDGEVLTSNSEDEIKKWRISTINLAKRISRDQNAYPFFQARKIWPRLYERSAHFQSRSDRRDQPPETLFELCKIAYDLALLFRSSYIDYKWQQDIGLMAIQPDDAEVIGSTGVLYSAADDGYRVGCVVFGGVVRGSRSTGKIRDGPITLTRPAVVIDYVKKDERRLK</sequence>
<gene>
    <name evidence="4" type="ORF">PFICI_11226</name>
</gene>
<feature type="coiled-coil region" evidence="1">
    <location>
        <begin position="304"/>
        <end position="334"/>
    </location>
</feature>
<dbReference type="STRING" id="1229662.W3WW62"/>
<reference evidence="5" key="1">
    <citation type="journal article" date="2015" name="BMC Genomics">
        <title>Genomic and transcriptomic analysis of the endophytic fungus Pestalotiopsis fici reveals its lifestyle and high potential for synthesis of natural products.</title>
        <authorList>
            <person name="Wang X."/>
            <person name="Zhang X."/>
            <person name="Liu L."/>
            <person name="Xiang M."/>
            <person name="Wang W."/>
            <person name="Sun X."/>
            <person name="Che Y."/>
            <person name="Guo L."/>
            <person name="Liu G."/>
            <person name="Guo L."/>
            <person name="Wang C."/>
            <person name="Yin W.B."/>
            <person name="Stadler M."/>
            <person name="Zhang X."/>
            <person name="Liu X."/>
        </authorList>
    </citation>
    <scope>NUCLEOTIDE SEQUENCE [LARGE SCALE GENOMIC DNA]</scope>
    <source>
        <strain evidence="5">W106-1 / CGMCC3.15140</strain>
    </source>
</reference>
<dbReference type="PANTHER" id="PTHR10622:SF10">
    <property type="entry name" value="HET DOMAIN-CONTAINING PROTEIN"/>
    <property type="match status" value="1"/>
</dbReference>
<feature type="region of interest" description="Disordered" evidence="2">
    <location>
        <begin position="246"/>
        <end position="281"/>
    </location>
</feature>
<dbReference type="GeneID" id="19276239"/>
<evidence type="ECO:0000256" key="2">
    <source>
        <dbReference type="SAM" id="MobiDB-lite"/>
    </source>
</evidence>
<keyword evidence="5" id="KW-1185">Reference proteome</keyword>
<dbReference type="RefSeq" id="XP_007837998.1">
    <property type="nucleotide sequence ID" value="XM_007839807.1"/>
</dbReference>
<evidence type="ECO:0000259" key="3">
    <source>
        <dbReference type="Pfam" id="PF06985"/>
    </source>
</evidence>
<dbReference type="EMBL" id="KI912116">
    <property type="protein sequence ID" value="ETS77352.1"/>
    <property type="molecule type" value="Genomic_DNA"/>
</dbReference>
<dbReference type="InParanoid" id="W3WW62"/>
<dbReference type="HOGENOM" id="CLU_443516_0_0_1"/>
<dbReference type="OrthoDB" id="674604at2759"/>
<evidence type="ECO:0000313" key="5">
    <source>
        <dbReference type="Proteomes" id="UP000030651"/>
    </source>
</evidence>
<protein>
    <recommendedName>
        <fullName evidence="3">Heterokaryon incompatibility domain-containing protein</fullName>
    </recommendedName>
</protein>
<name>W3WW62_PESFW</name>
<evidence type="ECO:0000256" key="1">
    <source>
        <dbReference type="SAM" id="Coils"/>
    </source>
</evidence>
<keyword evidence="1" id="KW-0175">Coiled coil</keyword>
<proteinExistence type="predicted"/>
<accession>W3WW62</accession>
<dbReference type="AlphaFoldDB" id="W3WW62"/>